<dbReference type="Proteomes" id="UP001348817">
    <property type="component" value="Chromosome"/>
</dbReference>
<feature type="active site" description="Proton donor/acceptor" evidence="1">
    <location>
        <position position="228"/>
    </location>
</feature>
<dbReference type="InterPro" id="IPR005511">
    <property type="entry name" value="SMP-30"/>
</dbReference>
<reference evidence="4 5" key="1">
    <citation type="submission" date="2021-12" db="EMBL/GenBank/DDBJ databases">
        <title>Genome sequencing of bacteria with rrn-lacking chromosome and rrn-plasmid.</title>
        <authorList>
            <person name="Anda M."/>
            <person name="Iwasaki W."/>
        </authorList>
    </citation>
    <scope>NUCLEOTIDE SEQUENCE [LARGE SCALE GENOMIC DNA]</scope>
    <source>
        <strain evidence="4 5">DSM 100852</strain>
    </source>
</reference>
<evidence type="ECO:0000313" key="5">
    <source>
        <dbReference type="Proteomes" id="UP001348817"/>
    </source>
</evidence>
<proteinExistence type="predicted"/>
<dbReference type="Pfam" id="PF08450">
    <property type="entry name" value="SGL"/>
    <property type="match status" value="1"/>
</dbReference>
<protein>
    <submittedName>
        <fullName evidence="4">Gluconolactonase</fullName>
    </submittedName>
</protein>
<sequence length="310" mass="34164">MPEPTRNTDMKKTWILALGLAGTLWACSESSSDTLPRSTDFTGPVFTQGAEGPAVRSDGVLFSLNFEKSGTVGQVDDKGNVSLFLQLPGDSHGNGTRFDSKGNMLIADQPGHRILKVDANTKDVSVYAEFGGPNEPNDIAIMDNDIIFVADPFFQAGTGRLWRVLTDGTVKLMDEELDAVNGIEVSPDNRTLYVNTTNTRKLLAYDLDENGNLSNKRLLLTFPDYALDGMRCDEDGHLWIARWEKGTVVYVSPNGLIIKEVRTTGKRPSNVAFGGKDGKTLFITEQERGVIEQFRVDVPGRNFKLSQQRQ</sequence>
<feature type="domain" description="SMP-30/Gluconolactonase/LRE-like region" evidence="3">
    <location>
        <begin position="72"/>
        <end position="284"/>
    </location>
</feature>
<dbReference type="EMBL" id="AP025314">
    <property type="protein sequence ID" value="BDD08488.1"/>
    <property type="molecule type" value="Genomic_DNA"/>
</dbReference>
<dbReference type="PANTHER" id="PTHR47572">
    <property type="entry name" value="LIPOPROTEIN-RELATED"/>
    <property type="match status" value="1"/>
</dbReference>
<evidence type="ECO:0000259" key="3">
    <source>
        <dbReference type="Pfam" id="PF08450"/>
    </source>
</evidence>
<accession>A0AAU9CF09</accession>
<dbReference type="Gene3D" id="2.120.10.30">
    <property type="entry name" value="TolB, C-terminal domain"/>
    <property type="match status" value="1"/>
</dbReference>
<evidence type="ECO:0000256" key="1">
    <source>
        <dbReference type="PIRSR" id="PIRSR605511-1"/>
    </source>
</evidence>
<keyword evidence="5" id="KW-1185">Reference proteome</keyword>
<dbReference type="PANTHER" id="PTHR47572:SF5">
    <property type="entry name" value="BLR2277 PROTEIN"/>
    <property type="match status" value="1"/>
</dbReference>
<keyword evidence="2" id="KW-0479">Metal-binding</keyword>
<dbReference type="KEGG" id="fax:FUAX_09200"/>
<name>A0AAU9CF09_9BACT</name>
<organism evidence="4 5">
    <name type="scientific">Fulvitalea axinellae</name>
    <dbReference type="NCBI Taxonomy" id="1182444"/>
    <lineage>
        <taxon>Bacteria</taxon>
        <taxon>Pseudomonadati</taxon>
        <taxon>Bacteroidota</taxon>
        <taxon>Cytophagia</taxon>
        <taxon>Cytophagales</taxon>
        <taxon>Persicobacteraceae</taxon>
        <taxon>Fulvitalea</taxon>
    </lineage>
</organism>
<dbReference type="InterPro" id="IPR051262">
    <property type="entry name" value="SMP-30/CGR1_Lactonase"/>
</dbReference>
<dbReference type="PRINTS" id="PR01790">
    <property type="entry name" value="SMP30FAMILY"/>
</dbReference>
<dbReference type="InterPro" id="IPR011042">
    <property type="entry name" value="6-blade_b-propeller_TolB-like"/>
</dbReference>
<feature type="binding site" evidence="2">
    <location>
        <position position="181"/>
    </location>
    <ligand>
        <name>a divalent metal cation</name>
        <dbReference type="ChEBI" id="CHEBI:60240"/>
    </ligand>
</feature>
<dbReference type="InterPro" id="IPR013658">
    <property type="entry name" value="SGL"/>
</dbReference>
<dbReference type="GO" id="GO:0046872">
    <property type="term" value="F:metal ion binding"/>
    <property type="evidence" value="ECO:0007669"/>
    <property type="project" value="UniProtKB-KW"/>
</dbReference>
<feature type="binding site" evidence="2">
    <location>
        <position position="228"/>
    </location>
    <ligand>
        <name>a divalent metal cation</name>
        <dbReference type="ChEBI" id="CHEBI:60240"/>
    </ligand>
</feature>
<gene>
    <name evidence="4" type="ORF">FUAX_09200</name>
</gene>
<evidence type="ECO:0000256" key="2">
    <source>
        <dbReference type="PIRSR" id="PIRSR605511-2"/>
    </source>
</evidence>
<keyword evidence="2" id="KW-0862">Zinc</keyword>
<comment type="cofactor">
    <cofactor evidence="2">
        <name>Zn(2+)</name>
        <dbReference type="ChEBI" id="CHEBI:29105"/>
    </cofactor>
    <text evidence="2">Binds 1 divalent metal cation per subunit.</text>
</comment>
<evidence type="ECO:0000313" key="4">
    <source>
        <dbReference type="EMBL" id="BDD08488.1"/>
    </source>
</evidence>
<dbReference type="SUPFAM" id="SSF63829">
    <property type="entry name" value="Calcium-dependent phosphotriesterase"/>
    <property type="match status" value="1"/>
</dbReference>
<dbReference type="AlphaFoldDB" id="A0AAU9CF09"/>